<dbReference type="Gene3D" id="1.10.10.410">
    <property type="match status" value="1"/>
</dbReference>
<dbReference type="FunFam" id="1.10.10.410:FF:000001">
    <property type="entry name" value="Aspartyl/glutamyl-tRNA(Asn/Gln) amidotransferase subunit B"/>
    <property type="match status" value="1"/>
</dbReference>
<sequence>MGFVFPGRTSAMGRAEFGPSLSPILLGSQSCDYLRSTSSGGIAISEQGSAKKIVPKIASSRLEREGESGIPKASFGLRFEHRASHKGRKAKQHLVSREQFLLALVFYACLPVSAVREMVSAAAAAAAAAASPCAACKFLRRKCQPECVFAPYFPPDQPQKFVHVHRVFGASNVTKLLNELHPYQREDAVNSLAYEADMRLRDPVYGCVGVISLLQRQLRQLRVDLSAAMSELSKYQSAGTGHGLIDVNHLTMPRHYEEDPAAKLAADGSYDTGLASVMKPSTASGDDSPAISPLWDSCLKLFVGGGLNISGDQGVMMALIYHGGIRTNHIFLNQSALFIRTGSAFFRTLQASKTRINAQAESTTSTLKEASVQTTTKTSLEQKILGYEAIIGIETHVQLSTLTKAFCNCPYLYGSQPNTTVCPVCMGHPGTLPVLNSKVIEFAVKLGLALNCRLSMTSKFDRKQYFYPDLPKGYQISQFDIPIAIKGFIDLDLPVEFGGGHRRFGITRVHMEEDAGKLIHSETGSYSQVDLNRAGVPLLEIVSEPDMRSGLEAAEYAAEIQRLVRYLGISNGNMQEGSLRCDVNISVRPVGQSKFGTKVEIKNMNSFSAMNRAIDYEISRQVLLHNQGQSDQIVQETRLWEEGAQKTFTMRKKEGLADYRYFPEPDLPEVVLTKDYVDKIQQVLPELPEAKRRRYEKLGLNMQDVLFLANDNHVAEFFDASVENGADAKLAANWIMGDIAAFLKNERLSINEIKLTPVELSELIASIKNGTISGKIGKEILFELLSKGGTVKSLIEEKDLVQAIVFCRPLIFLIIVDPAAIEALVDKVLASNPKQLQQYRGGKTKLQGFFAGQVMKESKGKANPLVLNKILTDKLNGGN</sequence>
<evidence type="ECO:0000313" key="14">
    <source>
        <dbReference type="EMBL" id="URE47168.1"/>
    </source>
</evidence>
<keyword evidence="7 11" id="KW-0648">Protein biosynthesis</keyword>
<dbReference type="GO" id="GO:0005524">
    <property type="term" value="F:ATP binding"/>
    <property type="evidence" value="ECO:0007669"/>
    <property type="project" value="UniProtKB-KW"/>
</dbReference>
<dbReference type="GO" id="GO:0005739">
    <property type="term" value="C:mitochondrion"/>
    <property type="evidence" value="ECO:0007669"/>
    <property type="project" value="UniProtKB-SubCell"/>
</dbReference>
<dbReference type="PANTHER" id="PTHR11659">
    <property type="entry name" value="GLUTAMYL-TRNA GLN AMIDOTRANSFERASE SUBUNIT B MITOCHONDRIAL AND PROKARYOTIC PET112-RELATED"/>
    <property type="match status" value="1"/>
</dbReference>
<dbReference type="InterPro" id="IPR003789">
    <property type="entry name" value="Asn/Gln_tRNA_amidoTrase-B-like"/>
</dbReference>
<comment type="subcellular location">
    <subcellularLocation>
        <location evidence="11">Mitochondrion</location>
    </subcellularLocation>
    <subcellularLocation>
        <location evidence="11">Plastid</location>
        <location evidence="11">Chloroplast</location>
    </subcellularLocation>
</comment>
<dbReference type="InterPro" id="IPR004413">
    <property type="entry name" value="GatB"/>
</dbReference>
<name>A0A9E7L601_9LILI</name>
<evidence type="ECO:0000256" key="12">
    <source>
        <dbReference type="SAM" id="Coils"/>
    </source>
</evidence>
<dbReference type="PANTHER" id="PTHR11659:SF0">
    <property type="entry name" value="GLUTAMYL-TRNA(GLN) AMIDOTRANSFERASE SUBUNIT B, MITOCHONDRIAL"/>
    <property type="match status" value="1"/>
</dbReference>
<dbReference type="SUPFAM" id="SSF55931">
    <property type="entry name" value="Glutamine synthetase/guanido kinase"/>
    <property type="match status" value="1"/>
</dbReference>
<comment type="function">
    <text evidence="8">Allows the formation of correctly charged Asn-tRNA(Asn) or Gln-tRNA(Gln) through the transamidation of misacylated Asp-tRNA(Asn) or Glu-tRNA(Gln) in organisms which lack either or both of asparaginyl-tRNA or glutaminyl-tRNA synthetases. The reaction takes place in the presence of glutamine and ATP through an activated phospho-Asp-tRNA(Asn) or phospho-Glu-tRNA(Gln).</text>
</comment>
<evidence type="ECO:0000256" key="3">
    <source>
        <dbReference type="ARBA" id="ARBA00011123"/>
    </source>
</evidence>
<evidence type="ECO:0000256" key="6">
    <source>
        <dbReference type="ARBA" id="ARBA00022840"/>
    </source>
</evidence>
<keyword evidence="6 11" id="KW-0067">ATP-binding</keyword>
<dbReference type="InterPro" id="IPR014746">
    <property type="entry name" value="Gln_synth/guanido_kin_cat_dom"/>
</dbReference>
<dbReference type="Proteomes" id="UP001055439">
    <property type="component" value="Chromosome 9"/>
</dbReference>
<keyword evidence="11" id="KW-0934">Plastid</keyword>
<dbReference type="InterPro" id="IPR023168">
    <property type="entry name" value="GatB_Yqey_C_2"/>
</dbReference>
<dbReference type="FunFam" id="1.10.150.380:FF:000001">
    <property type="entry name" value="Aspartyl/glutamyl-tRNA(Asn/Gln) amidotransferase subunit B"/>
    <property type="match status" value="1"/>
</dbReference>
<dbReference type="Pfam" id="PF02934">
    <property type="entry name" value="GatB_N"/>
    <property type="match status" value="1"/>
</dbReference>
<dbReference type="InterPro" id="IPR042114">
    <property type="entry name" value="GatB_C_1"/>
</dbReference>
<keyword evidence="11" id="KW-0496">Mitochondrion</keyword>
<proteinExistence type="inferred from homology"/>
<evidence type="ECO:0000256" key="8">
    <source>
        <dbReference type="ARBA" id="ARBA00024799"/>
    </source>
</evidence>
<dbReference type="PROSITE" id="PS01234">
    <property type="entry name" value="GATB"/>
    <property type="match status" value="1"/>
</dbReference>
<keyword evidence="12" id="KW-0175">Coiled coil</keyword>
<dbReference type="NCBIfam" id="NF004014">
    <property type="entry name" value="PRK05477.1-4"/>
    <property type="match status" value="1"/>
</dbReference>
<dbReference type="OrthoDB" id="1722066at2759"/>
<accession>A0A9E7L601</accession>
<evidence type="ECO:0000256" key="11">
    <source>
        <dbReference type="HAMAP-Rule" id="MF_03147"/>
    </source>
</evidence>
<dbReference type="SMART" id="SM00845">
    <property type="entry name" value="GatB_Yqey"/>
    <property type="match status" value="1"/>
</dbReference>
<comment type="catalytic activity">
    <reaction evidence="9">
        <text>L-aspartyl-tRNA(Asn) + L-glutamine + ATP + H2O = L-asparaginyl-tRNA(Asn) + L-glutamate + ADP + phosphate + 2 H(+)</text>
        <dbReference type="Rhea" id="RHEA:14513"/>
        <dbReference type="Rhea" id="RHEA-COMP:9674"/>
        <dbReference type="Rhea" id="RHEA-COMP:9677"/>
        <dbReference type="ChEBI" id="CHEBI:15377"/>
        <dbReference type="ChEBI" id="CHEBI:15378"/>
        <dbReference type="ChEBI" id="CHEBI:29985"/>
        <dbReference type="ChEBI" id="CHEBI:30616"/>
        <dbReference type="ChEBI" id="CHEBI:43474"/>
        <dbReference type="ChEBI" id="CHEBI:58359"/>
        <dbReference type="ChEBI" id="CHEBI:78515"/>
        <dbReference type="ChEBI" id="CHEBI:78516"/>
        <dbReference type="ChEBI" id="CHEBI:456216"/>
    </reaction>
</comment>
<evidence type="ECO:0000256" key="1">
    <source>
        <dbReference type="ARBA" id="ARBA00005306"/>
    </source>
</evidence>
<dbReference type="GO" id="GO:0030956">
    <property type="term" value="C:glutamyl-tRNA(Gln) amidotransferase complex"/>
    <property type="evidence" value="ECO:0007669"/>
    <property type="project" value="UniProtKB-UniRule"/>
</dbReference>
<evidence type="ECO:0000256" key="9">
    <source>
        <dbReference type="ARBA" id="ARBA00047380"/>
    </source>
</evidence>
<dbReference type="InterPro" id="IPR018027">
    <property type="entry name" value="Asn/Gln_amidotransferase"/>
</dbReference>
<keyword evidence="15" id="KW-1185">Reference proteome</keyword>
<dbReference type="AlphaFoldDB" id="A0A9E7L601"/>
<feature type="coiled-coil region" evidence="12">
    <location>
        <begin position="211"/>
        <end position="238"/>
    </location>
</feature>
<dbReference type="SUPFAM" id="SSF89095">
    <property type="entry name" value="GatB/YqeY motif"/>
    <property type="match status" value="1"/>
</dbReference>
<dbReference type="NCBIfam" id="NF004012">
    <property type="entry name" value="PRK05477.1-2"/>
    <property type="match status" value="1"/>
</dbReference>
<dbReference type="GO" id="GO:0070681">
    <property type="term" value="P:glutaminyl-tRNAGln biosynthesis via transamidation"/>
    <property type="evidence" value="ECO:0007669"/>
    <property type="project" value="UniProtKB-UniRule"/>
</dbReference>
<comment type="function">
    <text evidence="11">Allows the formation of correctly charged Gln-tRNA(Gln) through the transamidation of misacylated Glu-tRNA(Gln) in chloroplasts and mitochondria. The reaction takes place in the presence of glutamine and ATP through an activated gamma-phospho-Glu-tRNA(Gln).</text>
</comment>
<dbReference type="InterPro" id="IPR017959">
    <property type="entry name" value="Asn/Gln-tRNA_amidoTrfase_suB/E"/>
</dbReference>
<comment type="subunit">
    <text evidence="3">Heterotrimer of A, B and C subunits.</text>
</comment>
<dbReference type="InterPro" id="IPR006075">
    <property type="entry name" value="Asn/Gln-tRNA_Trfase_suB/E_cat"/>
</dbReference>
<evidence type="ECO:0000256" key="4">
    <source>
        <dbReference type="ARBA" id="ARBA00022598"/>
    </source>
</evidence>
<dbReference type="Gene3D" id="1.10.150.380">
    <property type="entry name" value="GatB domain, N-terminal subdomain"/>
    <property type="match status" value="1"/>
</dbReference>
<dbReference type="HAMAP" id="MF_00121">
    <property type="entry name" value="GatB"/>
    <property type="match status" value="1"/>
</dbReference>
<evidence type="ECO:0000256" key="7">
    <source>
        <dbReference type="ARBA" id="ARBA00022917"/>
    </source>
</evidence>
<dbReference type="InterPro" id="IPR004883">
    <property type="entry name" value="LOB"/>
</dbReference>
<dbReference type="GO" id="GO:0050567">
    <property type="term" value="F:glutaminyl-tRNA synthase (glutamine-hydrolyzing) activity"/>
    <property type="evidence" value="ECO:0007669"/>
    <property type="project" value="UniProtKB-UniRule"/>
</dbReference>
<dbReference type="Pfam" id="PF02637">
    <property type="entry name" value="GatB_Yqey"/>
    <property type="match status" value="1"/>
</dbReference>
<protein>
    <recommendedName>
        <fullName evidence="11">Glutamyl-tRNA(Gln) amidotransferase subunit B, chloroplastic/mitochondrial</fullName>
        <shortName evidence="11">Glu-AdT subunit B</shortName>
        <ecNumber evidence="11">6.3.5.-</ecNumber>
    </recommendedName>
</protein>
<feature type="domain" description="LOB" evidence="13">
    <location>
        <begin position="131"/>
        <end position="232"/>
    </location>
</feature>
<evidence type="ECO:0000256" key="5">
    <source>
        <dbReference type="ARBA" id="ARBA00022741"/>
    </source>
</evidence>
<comment type="similarity">
    <text evidence="2">Belongs to the LOB domain-containing protein family.</text>
</comment>
<keyword evidence="4 11" id="KW-0436">Ligase</keyword>
<dbReference type="NCBIfam" id="TIGR00133">
    <property type="entry name" value="gatB"/>
    <property type="match status" value="1"/>
</dbReference>
<keyword evidence="11" id="KW-0150">Chloroplast</keyword>
<evidence type="ECO:0000256" key="10">
    <source>
        <dbReference type="ARBA" id="ARBA00047913"/>
    </source>
</evidence>
<dbReference type="GO" id="GO:0032543">
    <property type="term" value="P:mitochondrial translation"/>
    <property type="evidence" value="ECO:0007669"/>
    <property type="project" value="UniProtKB-UniRule"/>
</dbReference>
<organism evidence="14 15">
    <name type="scientific">Musa troglodytarum</name>
    <name type="common">fe'i banana</name>
    <dbReference type="NCBI Taxonomy" id="320322"/>
    <lineage>
        <taxon>Eukaryota</taxon>
        <taxon>Viridiplantae</taxon>
        <taxon>Streptophyta</taxon>
        <taxon>Embryophyta</taxon>
        <taxon>Tracheophyta</taxon>
        <taxon>Spermatophyta</taxon>
        <taxon>Magnoliopsida</taxon>
        <taxon>Liliopsida</taxon>
        <taxon>Zingiberales</taxon>
        <taxon>Musaceae</taxon>
        <taxon>Musa</taxon>
    </lineage>
</organism>
<keyword evidence="5 11" id="KW-0547">Nucleotide-binding</keyword>
<gene>
    <name evidence="11" type="primary">GATB</name>
    <name evidence="14" type="ORF">MUK42_13558</name>
</gene>
<dbReference type="EMBL" id="CP097511">
    <property type="protein sequence ID" value="URE47168.1"/>
    <property type="molecule type" value="Genomic_DNA"/>
</dbReference>
<evidence type="ECO:0000259" key="13">
    <source>
        <dbReference type="PROSITE" id="PS50891"/>
    </source>
</evidence>
<comment type="similarity">
    <text evidence="1 11">Belongs to the GatB/GatE family. GatB subfamily.</text>
</comment>
<comment type="subunit">
    <text evidence="11">Subunit of the heterotrimeric GatCAB amidotransferase (AdT) complex, composed of A, B and C subunits.</text>
</comment>
<comment type="catalytic activity">
    <reaction evidence="10 11">
        <text>L-glutamyl-tRNA(Gln) + L-glutamine + ATP + H2O = L-glutaminyl-tRNA(Gln) + L-glutamate + ADP + phosphate + H(+)</text>
        <dbReference type="Rhea" id="RHEA:17521"/>
        <dbReference type="Rhea" id="RHEA-COMP:9681"/>
        <dbReference type="Rhea" id="RHEA-COMP:9684"/>
        <dbReference type="ChEBI" id="CHEBI:15377"/>
        <dbReference type="ChEBI" id="CHEBI:15378"/>
        <dbReference type="ChEBI" id="CHEBI:29985"/>
        <dbReference type="ChEBI" id="CHEBI:30616"/>
        <dbReference type="ChEBI" id="CHEBI:43474"/>
        <dbReference type="ChEBI" id="CHEBI:58359"/>
        <dbReference type="ChEBI" id="CHEBI:78520"/>
        <dbReference type="ChEBI" id="CHEBI:78521"/>
        <dbReference type="ChEBI" id="CHEBI:456216"/>
    </reaction>
</comment>
<reference evidence="14" key="1">
    <citation type="submission" date="2022-05" db="EMBL/GenBank/DDBJ databases">
        <title>The Musa troglodytarum L. genome provides insights into the mechanism of non-climacteric behaviour and enrichment of carotenoids.</title>
        <authorList>
            <person name="Wang J."/>
        </authorList>
    </citation>
    <scope>NUCLEOTIDE SEQUENCE</scope>
    <source>
        <tissue evidence="14">Leaf</tissue>
    </source>
</reference>
<dbReference type="EC" id="6.3.5.-" evidence="11"/>
<dbReference type="GO" id="GO:0009507">
    <property type="term" value="C:chloroplast"/>
    <property type="evidence" value="ECO:0007669"/>
    <property type="project" value="UniProtKB-SubCell"/>
</dbReference>
<dbReference type="Pfam" id="PF03195">
    <property type="entry name" value="LOB"/>
    <property type="match status" value="1"/>
</dbReference>
<evidence type="ECO:0000313" key="15">
    <source>
        <dbReference type="Proteomes" id="UP001055439"/>
    </source>
</evidence>
<evidence type="ECO:0000256" key="2">
    <source>
        <dbReference type="ARBA" id="ARBA00005474"/>
    </source>
</evidence>
<dbReference type="InterPro" id="IPR017958">
    <property type="entry name" value="Gln-tRNA_amidoTrfase_suB_CS"/>
</dbReference>
<dbReference type="PROSITE" id="PS50891">
    <property type="entry name" value="LOB"/>
    <property type="match status" value="1"/>
</dbReference>